<dbReference type="InterPro" id="IPR036869">
    <property type="entry name" value="J_dom_sf"/>
</dbReference>
<dbReference type="RefSeq" id="XP_025830331.1">
    <property type="nucleotide sequence ID" value="XM_025974546.1"/>
</dbReference>
<organism evidence="8 9">
    <name type="scientific">Agrilus planipennis</name>
    <name type="common">Emerald ash borer</name>
    <name type="synonym">Agrilus marcopoli</name>
    <dbReference type="NCBI Taxonomy" id="224129"/>
    <lineage>
        <taxon>Eukaryota</taxon>
        <taxon>Metazoa</taxon>
        <taxon>Ecdysozoa</taxon>
        <taxon>Arthropoda</taxon>
        <taxon>Hexapoda</taxon>
        <taxon>Insecta</taxon>
        <taxon>Pterygota</taxon>
        <taxon>Neoptera</taxon>
        <taxon>Endopterygota</taxon>
        <taxon>Coleoptera</taxon>
        <taxon>Polyphaga</taxon>
        <taxon>Elateriformia</taxon>
        <taxon>Buprestoidea</taxon>
        <taxon>Buprestidae</taxon>
        <taxon>Agrilinae</taxon>
        <taxon>Agrilus</taxon>
    </lineage>
</organism>
<dbReference type="PROSITE" id="PS50076">
    <property type="entry name" value="DNAJ_2"/>
    <property type="match status" value="1"/>
</dbReference>
<dbReference type="InterPro" id="IPR004640">
    <property type="entry name" value="HscB"/>
</dbReference>
<evidence type="ECO:0000256" key="6">
    <source>
        <dbReference type="ARBA" id="ARBA00023186"/>
    </source>
</evidence>
<dbReference type="NCBIfam" id="TIGR00714">
    <property type="entry name" value="hscB"/>
    <property type="match status" value="1"/>
</dbReference>
<dbReference type="Pfam" id="PF07743">
    <property type="entry name" value="HSCB_C"/>
    <property type="match status" value="1"/>
</dbReference>
<accession>A0A7F5QYK5</accession>
<reference evidence="9" key="1">
    <citation type="submission" date="2025-08" db="UniProtKB">
        <authorList>
            <consortium name="RefSeq"/>
        </authorList>
    </citation>
    <scope>IDENTIFICATION</scope>
    <source>
        <tissue evidence="9">Entire body</tissue>
    </source>
</reference>
<evidence type="ECO:0000313" key="9">
    <source>
        <dbReference type="RefSeq" id="XP_025830331.1"/>
    </source>
</evidence>
<dbReference type="GO" id="GO:0051259">
    <property type="term" value="P:protein complex oligomerization"/>
    <property type="evidence" value="ECO:0007669"/>
    <property type="project" value="InterPro"/>
</dbReference>
<dbReference type="InParanoid" id="A0A7F5QYK5"/>
<name>A0A7F5QYK5_AGRPL</name>
<keyword evidence="5" id="KW-0496">Mitochondrion</keyword>
<dbReference type="FunCoup" id="A0A7F5QYK5">
    <property type="interactions" value="444"/>
</dbReference>
<dbReference type="CDD" id="cd06257">
    <property type="entry name" value="DnaJ"/>
    <property type="match status" value="1"/>
</dbReference>
<gene>
    <name evidence="9" type="primary">LOC108738897</name>
</gene>
<dbReference type="PANTHER" id="PTHR14021">
    <property type="entry name" value="IRON-SULFUR CLUSTER CO-CHAPERONE PROTEIN HSCB"/>
    <property type="match status" value="1"/>
</dbReference>
<evidence type="ECO:0000256" key="1">
    <source>
        <dbReference type="ARBA" id="ARBA00004173"/>
    </source>
</evidence>
<evidence type="ECO:0000256" key="3">
    <source>
        <dbReference type="ARBA" id="ARBA00010476"/>
    </source>
</evidence>
<dbReference type="Gene3D" id="1.10.287.110">
    <property type="entry name" value="DnaJ domain"/>
    <property type="match status" value="1"/>
</dbReference>
<dbReference type="CTD" id="5740624"/>
<dbReference type="FunFam" id="1.20.1280.20:FF:000002">
    <property type="entry name" value="HscB mitochondrial iron-sulfur cluster co-chaperone"/>
    <property type="match status" value="1"/>
</dbReference>
<evidence type="ECO:0000259" key="7">
    <source>
        <dbReference type="PROSITE" id="PS50076"/>
    </source>
</evidence>
<protein>
    <submittedName>
        <fullName evidence="9">Iron-sulfur cluster co-chaperone protein HscB, mitochondrial isoform X1</fullName>
    </submittedName>
</protein>
<evidence type="ECO:0000313" key="8">
    <source>
        <dbReference type="Proteomes" id="UP000192223"/>
    </source>
</evidence>
<feature type="domain" description="J" evidence="7">
    <location>
        <begin position="97"/>
        <end position="161"/>
    </location>
</feature>
<evidence type="ECO:0000256" key="4">
    <source>
        <dbReference type="ARBA" id="ARBA00022490"/>
    </source>
</evidence>
<dbReference type="GO" id="GO:0051087">
    <property type="term" value="F:protein-folding chaperone binding"/>
    <property type="evidence" value="ECO:0007669"/>
    <property type="project" value="InterPro"/>
</dbReference>
<evidence type="ECO:0000256" key="5">
    <source>
        <dbReference type="ARBA" id="ARBA00023128"/>
    </source>
</evidence>
<dbReference type="OrthoDB" id="448954at2759"/>
<dbReference type="InterPro" id="IPR009073">
    <property type="entry name" value="HscB_oligo_C"/>
</dbReference>
<dbReference type="GO" id="GO:0005739">
    <property type="term" value="C:mitochondrion"/>
    <property type="evidence" value="ECO:0007669"/>
    <property type="project" value="UniProtKB-SubCell"/>
</dbReference>
<proteinExistence type="inferred from homology"/>
<keyword evidence="6" id="KW-0143">Chaperone</keyword>
<dbReference type="InterPro" id="IPR001623">
    <property type="entry name" value="DnaJ_domain"/>
</dbReference>
<evidence type="ECO:0000256" key="2">
    <source>
        <dbReference type="ARBA" id="ARBA00004496"/>
    </source>
</evidence>
<dbReference type="InterPro" id="IPR036386">
    <property type="entry name" value="HscB_C_sf"/>
</dbReference>
<dbReference type="GeneID" id="108738897"/>
<dbReference type="GO" id="GO:0044571">
    <property type="term" value="P:[2Fe-2S] cluster assembly"/>
    <property type="evidence" value="ECO:0007669"/>
    <property type="project" value="InterPro"/>
</dbReference>
<dbReference type="Proteomes" id="UP000192223">
    <property type="component" value="Unplaced"/>
</dbReference>
<dbReference type="AlphaFoldDB" id="A0A7F5QYK5"/>
<dbReference type="HAMAP" id="MF_00682">
    <property type="entry name" value="HscB"/>
    <property type="match status" value="1"/>
</dbReference>
<comment type="subcellular location">
    <subcellularLocation>
        <location evidence="2">Cytoplasm</location>
    </subcellularLocation>
    <subcellularLocation>
        <location evidence="1">Mitochondrion</location>
    </subcellularLocation>
</comment>
<dbReference type="GO" id="GO:0001671">
    <property type="term" value="F:ATPase activator activity"/>
    <property type="evidence" value="ECO:0007669"/>
    <property type="project" value="InterPro"/>
</dbReference>
<keyword evidence="4" id="KW-0963">Cytoplasm</keyword>
<dbReference type="SMART" id="SM00271">
    <property type="entry name" value="DnaJ"/>
    <property type="match status" value="1"/>
</dbReference>
<comment type="similarity">
    <text evidence="3">Belongs to the HscB family.</text>
</comment>
<keyword evidence="8" id="KW-1185">Reference proteome</keyword>
<sequence length="263" mass="30923">MLKFCLKNMDILFSQSAKGVICQYQFYLERRQLFLLTKHANNSYSSLSVSTHGAFSLLRFSHAKMLKCWKCGVEKEAIKEVFCSKCNFIQEPHDTKNFFQLFDIKESFDIDTKLLTNSYRRLQNIIHPDKFSNKSSEEKNISQEYSSLINRAYNTLQLPLNRALHILQLKGEKIDEDQKVVDTEFLMKIMEINEEIENAENPEQLKMLNEQNKRVISEICKKISICFKNNDIEEAKRYIVQLKYYNSISHHVNGILRTRGIVD</sequence>
<dbReference type="SUPFAM" id="SSF46565">
    <property type="entry name" value="Chaperone J-domain"/>
    <property type="match status" value="1"/>
</dbReference>
<dbReference type="PANTHER" id="PTHR14021:SF15">
    <property type="entry name" value="IRON-SULFUR CLUSTER CO-CHAPERONE PROTEIN HSCB"/>
    <property type="match status" value="1"/>
</dbReference>
<dbReference type="Gene3D" id="1.20.1280.20">
    <property type="entry name" value="HscB, C-terminal domain"/>
    <property type="match status" value="1"/>
</dbReference>
<dbReference type="SUPFAM" id="SSF47144">
    <property type="entry name" value="HSC20 (HSCB), C-terminal oligomerisation domain"/>
    <property type="match status" value="1"/>
</dbReference>